<keyword evidence="2" id="KW-1185">Reference proteome</keyword>
<protein>
    <submittedName>
        <fullName evidence="1">HotDog domain-containing protein</fullName>
    </submittedName>
</protein>
<name>A0ACB8UCQ0_9APHY</name>
<gene>
    <name evidence="1" type="ORF">BDY19DRAFT_579599</name>
</gene>
<dbReference type="EMBL" id="MU274904">
    <property type="protein sequence ID" value="KAI0092117.1"/>
    <property type="molecule type" value="Genomic_DNA"/>
</dbReference>
<evidence type="ECO:0000313" key="2">
    <source>
        <dbReference type="Proteomes" id="UP001055072"/>
    </source>
</evidence>
<sequence length="195" mass="20859">MACAPNALAALFPTVPIMTKITVSFLEAKGNISEAAKNGVAEWSKVMCKAPYFANDILQNLEVIEMNIIEGGDELGTGKKQAQMVFELDVTEDLCNPIGSLHGGCTAALVDQCTSMVIALLSQYISPGHDIHVSVALNTTFHAPAMLGTRIRIISTTVASGKRLRTAKTEIYDQTRKSLVATGLHIKIAPSMSKL</sequence>
<accession>A0ACB8UCQ0</accession>
<comment type="caution">
    <text evidence="1">The sequence shown here is derived from an EMBL/GenBank/DDBJ whole genome shotgun (WGS) entry which is preliminary data.</text>
</comment>
<reference evidence="1" key="1">
    <citation type="journal article" date="2021" name="Environ. Microbiol.">
        <title>Gene family expansions and transcriptome signatures uncover fungal adaptations to wood decay.</title>
        <authorList>
            <person name="Hage H."/>
            <person name="Miyauchi S."/>
            <person name="Viragh M."/>
            <person name="Drula E."/>
            <person name="Min B."/>
            <person name="Chaduli D."/>
            <person name="Navarro D."/>
            <person name="Favel A."/>
            <person name="Norest M."/>
            <person name="Lesage-Meessen L."/>
            <person name="Balint B."/>
            <person name="Merenyi Z."/>
            <person name="de Eugenio L."/>
            <person name="Morin E."/>
            <person name="Martinez A.T."/>
            <person name="Baldrian P."/>
            <person name="Stursova M."/>
            <person name="Martinez M.J."/>
            <person name="Novotny C."/>
            <person name="Magnuson J.K."/>
            <person name="Spatafora J.W."/>
            <person name="Maurice S."/>
            <person name="Pangilinan J."/>
            <person name="Andreopoulos W."/>
            <person name="LaButti K."/>
            <person name="Hundley H."/>
            <person name="Na H."/>
            <person name="Kuo A."/>
            <person name="Barry K."/>
            <person name="Lipzen A."/>
            <person name="Henrissat B."/>
            <person name="Riley R."/>
            <person name="Ahrendt S."/>
            <person name="Nagy L.G."/>
            <person name="Grigoriev I.V."/>
            <person name="Martin F."/>
            <person name="Rosso M.N."/>
        </authorList>
    </citation>
    <scope>NUCLEOTIDE SEQUENCE</scope>
    <source>
        <strain evidence="1">CBS 384.51</strain>
    </source>
</reference>
<evidence type="ECO:0000313" key="1">
    <source>
        <dbReference type="EMBL" id="KAI0092117.1"/>
    </source>
</evidence>
<dbReference type="Proteomes" id="UP001055072">
    <property type="component" value="Unassembled WGS sequence"/>
</dbReference>
<organism evidence="1 2">
    <name type="scientific">Irpex rosettiformis</name>
    <dbReference type="NCBI Taxonomy" id="378272"/>
    <lineage>
        <taxon>Eukaryota</taxon>
        <taxon>Fungi</taxon>
        <taxon>Dikarya</taxon>
        <taxon>Basidiomycota</taxon>
        <taxon>Agaricomycotina</taxon>
        <taxon>Agaricomycetes</taxon>
        <taxon>Polyporales</taxon>
        <taxon>Irpicaceae</taxon>
        <taxon>Irpex</taxon>
    </lineage>
</organism>
<proteinExistence type="predicted"/>